<gene>
    <name evidence="1" type="ORF">B0T24DRAFT_702602</name>
</gene>
<accession>A0AAE0KAP0</accession>
<dbReference type="EMBL" id="JAULSN010000004">
    <property type="protein sequence ID" value="KAK3373161.1"/>
    <property type="molecule type" value="Genomic_DNA"/>
</dbReference>
<comment type="caution">
    <text evidence="1">The sequence shown here is derived from an EMBL/GenBank/DDBJ whole genome shotgun (WGS) entry which is preliminary data.</text>
</comment>
<name>A0AAE0KAP0_9PEZI</name>
<sequence length="247" mass="26864">MGAPRGDSQRAVWRGDPGPWKADFPWNLLWTVPSVSADSVPVWGRPRPSWSWVAGLPEDGGVFVGYMEGWELPCPGSTAEVLGVSDMMVEGSNAGSEAPGSPLPGPHHFLRIRARVCTVRISIGEQYHTRLEFGGRVLDATGCDLSAPLPPGAEDTIVLLEIFAEGSRMAGLVLAPAGMNGTYYRVGEYHTAHMCRDTDKVKASHMRKRYRKSQNASVLEAAFASCDLAEPRYIEFDGSGRYVVDVI</sequence>
<reference evidence="1" key="1">
    <citation type="journal article" date="2023" name="Mol. Phylogenet. Evol.">
        <title>Genome-scale phylogeny and comparative genomics of the fungal order Sordariales.</title>
        <authorList>
            <person name="Hensen N."/>
            <person name="Bonometti L."/>
            <person name="Westerberg I."/>
            <person name="Brannstrom I.O."/>
            <person name="Guillou S."/>
            <person name="Cros-Aarteil S."/>
            <person name="Calhoun S."/>
            <person name="Haridas S."/>
            <person name="Kuo A."/>
            <person name="Mondo S."/>
            <person name="Pangilinan J."/>
            <person name="Riley R."/>
            <person name="LaButti K."/>
            <person name="Andreopoulos B."/>
            <person name="Lipzen A."/>
            <person name="Chen C."/>
            <person name="Yan M."/>
            <person name="Daum C."/>
            <person name="Ng V."/>
            <person name="Clum A."/>
            <person name="Steindorff A."/>
            <person name="Ohm R.A."/>
            <person name="Martin F."/>
            <person name="Silar P."/>
            <person name="Natvig D.O."/>
            <person name="Lalanne C."/>
            <person name="Gautier V."/>
            <person name="Ament-Velasquez S.L."/>
            <person name="Kruys A."/>
            <person name="Hutchinson M.I."/>
            <person name="Powell A.J."/>
            <person name="Barry K."/>
            <person name="Miller A.N."/>
            <person name="Grigoriev I.V."/>
            <person name="Debuchy R."/>
            <person name="Gladieux P."/>
            <person name="Hiltunen Thoren M."/>
            <person name="Johannesson H."/>
        </authorList>
    </citation>
    <scope>NUCLEOTIDE SEQUENCE</scope>
    <source>
        <strain evidence="1">CBS 958.72</strain>
    </source>
</reference>
<evidence type="ECO:0000313" key="1">
    <source>
        <dbReference type="EMBL" id="KAK3373161.1"/>
    </source>
</evidence>
<proteinExistence type="predicted"/>
<dbReference type="AlphaFoldDB" id="A0AAE0KAP0"/>
<dbReference type="Proteomes" id="UP001287356">
    <property type="component" value="Unassembled WGS sequence"/>
</dbReference>
<keyword evidence="2" id="KW-1185">Reference proteome</keyword>
<organism evidence="1 2">
    <name type="scientific">Lasiosphaeria ovina</name>
    <dbReference type="NCBI Taxonomy" id="92902"/>
    <lineage>
        <taxon>Eukaryota</taxon>
        <taxon>Fungi</taxon>
        <taxon>Dikarya</taxon>
        <taxon>Ascomycota</taxon>
        <taxon>Pezizomycotina</taxon>
        <taxon>Sordariomycetes</taxon>
        <taxon>Sordariomycetidae</taxon>
        <taxon>Sordariales</taxon>
        <taxon>Lasiosphaeriaceae</taxon>
        <taxon>Lasiosphaeria</taxon>
    </lineage>
</organism>
<evidence type="ECO:0000313" key="2">
    <source>
        <dbReference type="Proteomes" id="UP001287356"/>
    </source>
</evidence>
<protein>
    <submittedName>
        <fullName evidence="1">Uncharacterized protein</fullName>
    </submittedName>
</protein>
<reference evidence="1" key="2">
    <citation type="submission" date="2023-06" db="EMBL/GenBank/DDBJ databases">
        <authorList>
            <consortium name="Lawrence Berkeley National Laboratory"/>
            <person name="Haridas S."/>
            <person name="Hensen N."/>
            <person name="Bonometti L."/>
            <person name="Westerberg I."/>
            <person name="Brannstrom I.O."/>
            <person name="Guillou S."/>
            <person name="Cros-Aarteil S."/>
            <person name="Calhoun S."/>
            <person name="Kuo A."/>
            <person name="Mondo S."/>
            <person name="Pangilinan J."/>
            <person name="Riley R."/>
            <person name="Labutti K."/>
            <person name="Andreopoulos B."/>
            <person name="Lipzen A."/>
            <person name="Chen C."/>
            <person name="Yanf M."/>
            <person name="Daum C."/>
            <person name="Ng V."/>
            <person name="Clum A."/>
            <person name="Steindorff A."/>
            <person name="Ohm R."/>
            <person name="Martin F."/>
            <person name="Silar P."/>
            <person name="Natvig D."/>
            <person name="Lalanne C."/>
            <person name="Gautier V."/>
            <person name="Ament-Velasquez S.L."/>
            <person name="Kruys A."/>
            <person name="Hutchinson M.I."/>
            <person name="Powell A.J."/>
            <person name="Barry K."/>
            <person name="Miller A.N."/>
            <person name="Grigoriev I.V."/>
            <person name="Debuchy R."/>
            <person name="Gladieux P."/>
            <person name="Thoren M.H."/>
            <person name="Johannesson H."/>
        </authorList>
    </citation>
    <scope>NUCLEOTIDE SEQUENCE</scope>
    <source>
        <strain evidence="1">CBS 958.72</strain>
    </source>
</reference>